<evidence type="ECO:0000259" key="2">
    <source>
        <dbReference type="Pfam" id="PF20231"/>
    </source>
</evidence>
<dbReference type="InterPro" id="IPR046496">
    <property type="entry name" value="DUF6589"/>
</dbReference>
<proteinExistence type="predicted"/>
<dbReference type="Pfam" id="PF20231">
    <property type="entry name" value="DUF6589"/>
    <property type="match status" value="1"/>
</dbReference>
<dbReference type="Proteomes" id="UP001219525">
    <property type="component" value="Unassembled WGS sequence"/>
</dbReference>
<organism evidence="3 4">
    <name type="scientific">Mycena pura</name>
    <dbReference type="NCBI Taxonomy" id="153505"/>
    <lineage>
        <taxon>Eukaryota</taxon>
        <taxon>Fungi</taxon>
        <taxon>Dikarya</taxon>
        <taxon>Basidiomycota</taxon>
        <taxon>Agaricomycotina</taxon>
        <taxon>Agaricomycetes</taxon>
        <taxon>Agaricomycetidae</taxon>
        <taxon>Agaricales</taxon>
        <taxon>Marasmiineae</taxon>
        <taxon>Mycenaceae</taxon>
        <taxon>Mycena</taxon>
    </lineage>
</organism>
<dbReference type="EMBL" id="JARJCW010000012">
    <property type="protein sequence ID" value="KAJ7218595.1"/>
    <property type="molecule type" value="Genomic_DNA"/>
</dbReference>
<feature type="compositionally biased region" description="Acidic residues" evidence="1">
    <location>
        <begin position="1014"/>
        <end position="1041"/>
    </location>
</feature>
<reference evidence="3" key="1">
    <citation type="submission" date="2023-03" db="EMBL/GenBank/DDBJ databases">
        <title>Massive genome expansion in bonnet fungi (Mycena s.s.) driven by repeated elements and novel gene families across ecological guilds.</title>
        <authorList>
            <consortium name="Lawrence Berkeley National Laboratory"/>
            <person name="Harder C.B."/>
            <person name="Miyauchi S."/>
            <person name="Viragh M."/>
            <person name="Kuo A."/>
            <person name="Thoen E."/>
            <person name="Andreopoulos B."/>
            <person name="Lu D."/>
            <person name="Skrede I."/>
            <person name="Drula E."/>
            <person name="Henrissat B."/>
            <person name="Morin E."/>
            <person name="Kohler A."/>
            <person name="Barry K."/>
            <person name="LaButti K."/>
            <person name="Morin E."/>
            <person name="Salamov A."/>
            <person name="Lipzen A."/>
            <person name="Mereny Z."/>
            <person name="Hegedus B."/>
            <person name="Baldrian P."/>
            <person name="Stursova M."/>
            <person name="Weitz H."/>
            <person name="Taylor A."/>
            <person name="Grigoriev I.V."/>
            <person name="Nagy L.G."/>
            <person name="Martin F."/>
            <person name="Kauserud H."/>
        </authorList>
    </citation>
    <scope>NUCLEOTIDE SEQUENCE</scope>
    <source>
        <strain evidence="3">9144</strain>
    </source>
</reference>
<evidence type="ECO:0000313" key="4">
    <source>
        <dbReference type="Proteomes" id="UP001219525"/>
    </source>
</evidence>
<evidence type="ECO:0000256" key="1">
    <source>
        <dbReference type="SAM" id="MobiDB-lite"/>
    </source>
</evidence>
<sequence length="1099" mass="122589">MSQAGDTFHAIQYDPTAPKKVSKYRKQLSLPTIPARSADADSYRLSQSPFFSSSLYGKSLLLGSPAVAGGTPTLPGATISPLQAQMSLPPTPTSASLPPVPFMNSPLQNTSPLLWGSPGTFPYIPHRIPLPPSEPSSPNCSPFPRVQELRESAAYTPHPSSPKSYTSKRTRFEHILLAMQEHFDGIGGFMEMLCEDFPRGPSEKRSQLHRDMLSAWLNGSCSFRPTHFVQSIYRNRYSVPKYGATAERKAEIAMSFDGNQDPDTIRYARPALSVWALQLVARRCATEVGKLGKEDPAHPGLVPHLQASANDRMTGKHKTLSHDSVLGTNMRENMMVIEARAPATWFICTWMSAPRKKGIAIVRERRPYPFITAVAISMFAIARNRSANNYFALPIGIWLFASKAHSNVKRILCRLGLSVADTTVRKALITAGGKRKAQQQAETAEALARKEPACRKVLDNVQQYQTVHEHGLGKAAKLVTGTAATAIRLEDCAPGAFALDPYVERLIKNQRAELTVDMLDADLDFSHLHRVFAHHLVRILCEHTPAMKPHLPALAAIFRSAPIAIHRMREGRKTHVVALSCNGHAEMEVHGMKEAQKNFDRQVGYTPEAVSEADIILWDGGDGLFHVQLQFVTFMAENHYGLKITKDPSALSRAASATDLHTLTNTSSCDFYPTTRMMRTIFEARVLDLWDLLLANHTGRLLEDLAVTAPIPSLDSLLDEATVIVKRFISTKAFETALDADLVQTCPAAFKFPLGPVWTPDASAAAASAVEPDTKLHSELPNFTGDRVLANSILFLRDFMLFEEFSEALSDGDIGRVHEVLKVLIFMFAGASKQNYTTILLDLYCLFRYEASKELKDAIWNNWLVNLTGLLRRWLPDDLMQEHYNKWLEDMVSKHGGTFDDPFLRDTVSPNVNFFLRLKEEMEKAFELKKHGKSHTSPSVKDETRMLMQIYREDQLHYFCQNRSMGYAARELINAGYDTLDKGKLAEFKVNSTERAKLLALQRNDPSPAHPSDDDSTSGDGEAESSNEEDPEDAGNEEDQEEVHRRTGCEDAEWVFHIDPEADDGMLEMDEGDEEEGYDEVDLDRDVDTAGWDGENIDE</sequence>
<protein>
    <recommendedName>
        <fullName evidence="2">DUF6589 domain-containing protein</fullName>
    </recommendedName>
</protein>
<feature type="region of interest" description="Disordered" evidence="1">
    <location>
        <begin position="1000"/>
        <end position="1099"/>
    </location>
</feature>
<evidence type="ECO:0000313" key="3">
    <source>
        <dbReference type="EMBL" id="KAJ7218595.1"/>
    </source>
</evidence>
<comment type="caution">
    <text evidence="3">The sequence shown here is derived from an EMBL/GenBank/DDBJ whole genome shotgun (WGS) entry which is preliminary data.</text>
</comment>
<keyword evidence="4" id="KW-1185">Reference proteome</keyword>
<feature type="compositionally biased region" description="Acidic residues" evidence="1">
    <location>
        <begin position="1061"/>
        <end position="1085"/>
    </location>
</feature>
<gene>
    <name evidence="3" type="ORF">GGX14DRAFT_390366</name>
</gene>
<dbReference type="AlphaFoldDB" id="A0AAD6VP54"/>
<accession>A0AAD6VP54</accession>
<name>A0AAD6VP54_9AGAR</name>
<feature type="compositionally biased region" description="Basic and acidic residues" evidence="1">
    <location>
        <begin position="1042"/>
        <end position="1060"/>
    </location>
</feature>
<feature type="domain" description="DUF6589" evidence="2">
    <location>
        <begin position="623"/>
        <end position="935"/>
    </location>
</feature>